<organism evidence="1 2">
    <name type="scientific">Marinagarivorans cellulosilyticus</name>
    <dbReference type="NCBI Taxonomy" id="2721545"/>
    <lineage>
        <taxon>Bacteria</taxon>
        <taxon>Pseudomonadati</taxon>
        <taxon>Pseudomonadota</taxon>
        <taxon>Gammaproteobacteria</taxon>
        <taxon>Cellvibrionales</taxon>
        <taxon>Cellvibrionaceae</taxon>
        <taxon>Marinagarivorans</taxon>
    </lineage>
</organism>
<dbReference type="InterPro" id="IPR014519">
    <property type="entry name" value="UCP024492"/>
</dbReference>
<dbReference type="EMBL" id="AP023086">
    <property type="protein sequence ID" value="BCD97859.1"/>
    <property type="molecule type" value="Genomic_DNA"/>
</dbReference>
<accession>A0AAN1WHW3</accession>
<dbReference type="AlphaFoldDB" id="A0AAN1WHW3"/>
<dbReference type="RefSeq" id="WP_236981818.1">
    <property type="nucleotide sequence ID" value="NZ_AP023086.1"/>
</dbReference>
<sequence>MSLFTIGYATKPIDTFVAQLQRHNIQAVADVRSVPYSKAFFDYHKEAIEARLKTEGIYYVYLGDELGPRSKDDAHYDELGQVQFDRLMASALFKAGINRLNNGLNKPLSIALMCAEKDPATCHRSLLIGHYWARSYPNVPLGHILHDGELESQCALESRVTKMHAAEDDLFMTPCECAHSAYLQQLKLTSYRKPL</sequence>
<proteinExistence type="predicted"/>
<evidence type="ECO:0000313" key="1">
    <source>
        <dbReference type="EMBL" id="BCD97859.1"/>
    </source>
</evidence>
<name>A0AAN1WHW3_9GAMM</name>
<dbReference type="PANTHER" id="PTHR39337">
    <property type="entry name" value="BLR5642 PROTEIN"/>
    <property type="match status" value="1"/>
</dbReference>
<dbReference type="InterPro" id="IPR007438">
    <property type="entry name" value="DUF488"/>
</dbReference>
<dbReference type="Proteomes" id="UP001320119">
    <property type="component" value="Chromosome"/>
</dbReference>
<gene>
    <name evidence="1" type="ORF">MARGE09_P2060</name>
</gene>
<reference evidence="1 2" key="1">
    <citation type="journal article" date="2022" name="IScience">
        <title>An ultrasensitive nanofiber-based assay for enzymatic hydrolysis and deep-sea microbial degradation of cellulose.</title>
        <authorList>
            <person name="Tsudome M."/>
            <person name="Tachioka M."/>
            <person name="Miyazaki M."/>
            <person name="Uchimura K."/>
            <person name="Tsuda M."/>
            <person name="Takaki Y."/>
            <person name="Deguchi S."/>
        </authorList>
    </citation>
    <scope>NUCLEOTIDE SEQUENCE [LARGE SCALE GENOMIC DNA]</scope>
    <source>
        <strain evidence="1 2">GE09</strain>
    </source>
</reference>
<keyword evidence="2" id="KW-1185">Reference proteome</keyword>
<dbReference type="PIRSF" id="PIRSF024492">
    <property type="entry name" value="UCP024492"/>
    <property type="match status" value="1"/>
</dbReference>
<evidence type="ECO:0000313" key="2">
    <source>
        <dbReference type="Proteomes" id="UP001320119"/>
    </source>
</evidence>
<dbReference type="KEGG" id="marq:MARGE09_P2060"/>
<evidence type="ECO:0008006" key="3">
    <source>
        <dbReference type="Google" id="ProtNLM"/>
    </source>
</evidence>
<dbReference type="PANTHER" id="PTHR39337:SF1">
    <property type="entry name" value="BLR5642 PROTEIN"/>
    <property type="match status" value="1"/>
</dbReference>
<dbReference type="Pfam" id="PF04343">
    <property type="entry name" value="DUF488"/>
    <property type="match status" value="1"/>
</dbReference>
<protein>
    <recommendedName>
        <fullName evidence="3">DUF488 domain-containing protein</fullName>
    </recommendedName>
</protein>